<feature type="compositionally biased region" description="Basic and acidic residues" evidence="1">
    <location>
        <begin position="1"/>
        <end position="13"/>
    </location>
</feature>
<dbReference type="InterPro" id="IPR010279">
    <property type="entry name" value="YqjD/ElaB"/>
</dbReference>
<dbReference type="Proteomes" id="UP001082899">
    <property type="component" value="Unassembled WGS sequence"/>
</dbReference>
<dbReference type="Pfam" id="PF19029">
    <property type="entry name" value="DUF883_C"/>
    <property type="match status" value="1"/>
</dbReference>
<feature type="transmembrane region" description="Helical" evidence="2">
    <location>
        <begin position="104"/>
        <end position="122"/>
    </location>
</feature>
<evidence type="ECO:0000313" key="4">
    <source>
        <dbReference type="EMBL" id="MCY0387951.1"/>
    </source>
</evidence>
<comment type="caution">
    <text evidence="4">The sequence shown here is derived from an EMBL/GenBank/DDBJ whole genome shotgun (WGS) entry which is preliminary data.</text>
</comment>
<accession>A0ABT3ZN20</accession>
<keyword evidence="2" id="KW-0472">Membrane</keyword>
<name>A0ABT3ZN20_9BURK</name>
<dbReference type="Gene3D" id="1.20.120.20">
    <property type="entry name" value="Apolipoprotein"/>
    <property type="match status" value="1"/>
</dbReference>
<evidence type="ECO:0000313" key="5">
    <source>
        <dbReference type="Proteomes" id="UP001082899"/>
    </source>
</evidence>
<keyword evidence="2" id="KW-1133">Transmembrane helix</keyword>
<dbReference type="EMBL" id="JAPMXC010000002">
    <property type="protein sequence ID" value="MCY0387951.1"/>
    <property type="molecule type" value="Genomic_DNA"/>
</dbReference>
<evidence type="ECO:0000259" key="3">
    <source>
        <dbReference type="Pfam" id="PF19029"/>
    </source>
</evidence>
<proteinExistence type="predicted"/>
<dbReference type="PANTHER" id="PTHR35893:SF3">
    <property type="entry name" value="INNER MEMBRANE PROTEIN"/>
    <property type="match status" value="1"/>
</dbReference>
<protein>
    <submittedName>
        <fullName evidence="4">DUF883 domain-containing protein</fullName>
    </submittedName>
</protein>
<feature type="region of interest" description="Disordered" evidence="1">
    <location>
        <begin position="1"/>
        <end position="20"/>
    </location>
</feature>
<evidence type="ECO:0000256" key="1">
    <source>
        <dbReference type="SAM" id="MobiDB-lite"/>
    </source>
</evidence>
<reference evidence="4" key="1">
    <citation type="submission" date="2022-11" db="EMBL/GenBank/DDBJ databases">
        <title>Robbsia betulipollinis sp. nov., isolated from pollen of birch (Betula pendula).</title>
        <authorList>
            <person name="Shi H."/>
            <person name="Ambika Manirajan B."/>
            <person name="Ratering S."/>
            <person name="Geissler-Plaum R."/>
            <person name="Schnell S."/>
        </authorList>
    </citation>
    <scope>NUCLEOTIDE SEQUENCE</scope>
    <source>
        <strain evidence="4">Bb-Pol-6</strain>
    </source>
</reference>
<organism evidence="4 5">
    <name type="scientific">Robbsia betulipollinis</name>
    <dbReference type="NCBI Taxonomy" id="2981849"/>
    <lineage>
        <taxon>Bacteria</taxon>
        <taxon>Pseudomonadati</taxon>
        <taxon>Pseudomonadota</taxon>
        <taxon>Betaproteobacteria</taxon>
        <taxon>Burkholderiales</taxon>
        <taxon>Burkholderiaceae</taxon>
        <taxon>Robbsia</taxon>
    </lineage>
</organism>
<evidence type="ECO:0000256" key="2">
    <source>
        <dbReference type="SAM" id="Phobius"/>
    </source>
</evidence>
<keyword evidence="5" id="KW-1185">Reference proteome</keyword>
<dbReference type="InterPro" id="IPR043605">
    <property type="entry name" value="DUF883_C"/>
</dbReference>
<gene>
    <name evidence="4" type="ORF">OVY01_12025</name>
</gene>
<keyword evidence="2" id="KW-0812">Transmembrane</keyword>
<dbReference type="PANTHER" id="PTHR35893">
    <property type="entry name" value="INNER MEMBRANE PROTEIN-RELATED"/>
    <property type="match status" value="1"/>
</dbReference>
<sequence length="124" mass="13287">MGLFKSKNERMADDAVQQTRKIGGRLSDRASSVIDDGSDRLKSLIDDLESALKSSDLNASSLRDSVRSKLDTVRSSVTERGAAMSQNFNDTLGTADDFAHEKPWQVIGAVAGIALVIGFLAGRS</sequence>
<feature type="domain" description="DUF883" evidence="3">
    <location>
        <begin position="95"/>
        <end position="123"/>
    </location>
</feature>